<evidence type="ECO:0000313" key="1">
    <source>
        <dbReference type="EMBL" id="GAH99316.1"/>
    </source>
</evidence>
<dbReference type="EMBL" id="BARU01048805">
    <property type="protein sequence ID" value="GAH99316.1"/>
    <property type="molecule type" value="Genomic_DNA"/>
</dbReference>
<sequence>VVEEGNVGTEVVDILITFELTTPSGNSLSFSFNPQGLSGEGVKTILILMGPDELNGEVGTFYLT</sequence>
<gene>
    <name evidence="1" type="ORF">S03H2_72306</name>
</gene>
<dbReference type="AlphaFoldDB" id="X1JX52"/>
<feature type="non-terminal residue" evidence="1">
    <location>
        <position position="1"/>
    </location>
</feature>
<accession>X1JX52</accession>
<reference evidence="1" key="1">
    <citation type="journal article" date="2014" name="Front. Microbiol.">
        <title>High frequency of phylogenetically diverse reductive dehalogenase-homologous genes in deep subseafloor sedimentary metagenomes.</title>
        <authorList>
            <person name="Kawai M."/>
            <person name="Futagami T."/>
            <person name="Toyoda A."/>
            <person name="Takaki Y."/>
            <person name="Nishi S."/>
            <person name="Hori S."/>
            <person name="Arai W."/>
            <person name="Tsubouchi T."/>
            <person name="Morono Y."/>
            <person name="Uchiyama I."/>
            <person name="Ito T."/>
            <person name="Fujiyama A."/>
            <person name="Inagaki F."/>
            <person name="Takami H."/>
        </authorList>
    </citation>
    <scope>NUCLEOTIDE SEQUENCE</scope>
    <source>
        <strain evidence="1">Expedition CK06-06</strain>
    </source>
</reference>
<organism evidence="1">
    <name type="scientific">marine sediment metagenome</name>
    <dbReference type="NCBI Taxonomy" id="412755"/>
    <lineage>
        <taxon>unclassified sequences</taxon>
        <taxon>metagenomes</taxon>
        <taxon>ecological metagenomes</taxon>
    </lineage>
</organism>
<protein>
    <submittedName>
        <fullName evidence="1">Uncharacterized protein</fullName>
    </submittedName>
</protein>
<comment type="caution">
    <text evidence="1">The sequence shown here is derived from an EMBL/GenBank/DDBJ whole genome shotgun (WGS) entry which is preliminary data.</text>
</comment>
<proteinExistence type="predicted"/>
<feature type="non-terminal residue" evidence="1">
    <location>
        <position position="64"/>
    </location>
</feature>
<name>X1JX52_9ZZZZ</name>